<feature type="domain" description="Phosphatidic acid phosphatase type 2/haloperoxidase" evidence="2">
    <location>
        <begin position="48"/>
        <end position="158"/>
    </location>
</feature>
<dbReference type="InterPro" id="IPR000326">
    <property type="entry name" value="PAP2/HPO"/>
</dbReference>
<dbReference type="AlphaFoldDB" id="A0AB37U7C8"/>
<keyword evidence="1" id="KW-0472">Membrane</keyword>
<accession>A0AB37U7C8</accession>
<feature type="transmembrane region" description="Helical" evidence="1">
    <location>
        <begin position="173"/>
        <end position="191"/>
    </location>
</feature>
<evidence type="ECO:0000259" key="2">
    <source>
        <dbReference type="SMART" id="SM00014"/>
    </source>
</evidence>
<dbReference type="EMBL" id="RSCK01000227">
    <property type="protein sequence ID" value="RUS93476.1"/>
    <property type="molecule type" value="Genomic_DNA"/>
</dbReference>
<keyword evidence="1" id="KW-0812">Transmembrane</keyword>
<gene>
    <name evidence="3" type="ORF">DSM107010_72550</name>
</gene>
<evidence type="ECO:0000313" key="4">
    <source>
        <dbReference type="Proteomes" id="UP000282574"/>
    </source>
</evidence>
<feature type="transmembrane region" description="Helical" evidence="1">
    <location>
        <begin position="21"/>
        <end position="46"/>
    </location>
</feature>
<evidence type="ECO:0000313" key="3">
    <source>
        <dbReference type="EMBL" id="RUS93476.1"/>
    </source>
</evidence>
<dbReference type="RefSeq" id="WP_127025383.1">
    <property type="nucleotide sequence ID" value="NZ_JAVKZF010000003.1"/>
</dbReference>
<dbReference type="SUPFAM" id="SSF48317">
    <property type="entry name" value="Acid phosphatase/Vanadium-dependent haloperoxidase"/>
    <property type="match status" value="1"/>
</dbReference>
<name>A0AB37U7C8_9CYAN</name>
<feature type="transmembrane region" description="Helical" evidence="1">
    <location>
        <begin position="260"/>
        <end position="283"/>
    </location>
</feature>
<protein>
    <submittedName>
        <fullName evidence="3">Phosphatase</fullName>
    </submittedName>
</protein>
<sequence length="292" mass="32450">MEILWSVEPIIFVQRWFGESWSWFFETMTQLGSGGGIAIAFALAFWLKGRKLAWSLASAVIFVTAINAAIWSLFYVPRPQHPQISVYKQLDVSSFPSGHTGTATMLWGSLTVLSYLPAVITVCIVALVMLSRIYLGVHYLMDLLGGLAIGLISLFIYQRLLPVLVRWFSGRTFHFFLVLSFALPIVAFPAADAFPDGWEVFGAAVGVAIGMPLEYWYVRYHPAQVSLQKQVVKVAIGLGVLAGIVFVARLISSNELPRDLIAYGLAVFWIVFPAPALFARMGLSRTVEQRLR</sequence>
<keyword evidence="4" id="KW-1185">Reference proteome</keyword>
<dbReference type="PANTHER" id="PTHR14969:SF13">
    <property type="entry name" value="AT30094P"/>
    <property type="match status" value="1"/>
</dbReference>
<feature type="transmembrane region" description="Helical" evidence="1">
    <location>
        <begin position="115"/>
        <end position="137"/>
    </location>
</feature>
<reference evidence="3 4" key="1">
    <citation type="journal article" date="2019" name="Genome Biol. Evol.">
        <title>Day and night: Metabolic profiles and evolutionary relationships of six axenic non-marine cyanobacteria.</title>
        <authorList>
            <person name="Will S.E."/>
            <person name="Henke P."/>
            <person name="Boedeker C."/>
            <person name="Huang S."/>
            <person name="Brinkmann H."/>
            <person name="Rohde M."/>
            <person name="Jarek M."/>
            <person name="Friedl T."/>
            <person name="Seufert S."/>
            <person name="Schumacher M."/>
            <person name="Overmann J."/>
            <person name="Neumann-Schaal M."/>
            <person name="Petersen J."/>
        </authorList>
    </citation>
    <scope>NUCLEOTIDE SEQUENCE [LARGE SCALE GENOMIC DNA]</scope>
    <source>
        <strain evidence="3 4">SAG 39.79</strain>
    </source>
</reference>
<feature type="transmembrane region" description="Helical" evidence="1">
    <location>
        <begin position="52"/>
        <end position="76"/>
    </location>
</feature>
<organism evidence="3 4">
    <name type="scientific">Chroococcidiopsis cubana SAG 39.79</name>
    <dbReference type="NCBI Taxonomy" id="388085"/>
    <lineage>
        <taxon>Bacteria</taxon>
        <taxon>Bacillati</taxon>
        <taxon>Cyanobacteriota</taxon>
        <taxon>Cyanophyceae</taxon>
        <taxon>Chroococcidiopsidales</taxon>
        <taxon>Chroococcidiopsidaceae</taxon>
        <taxon>Chroococcidiopsis</taxon>
    </lineage>
</organism>
<feature type="transmembrane region" description="Helical" evidence="1">
    <location>
        <begin position="230"/>
        <end position="248"/>
    </location>
</feature>
<keyword evidence="1" id="KW-1133">Transmembrane helix</keyword>
<dbReference type="Proteomes" id="UP000282574">
    <property type="component" value="Unassembled WGS sequence"/>
</dbReference>
<dbReference type="InterPro" id="IPR036938">
    <property type="entry name" value="PAP2/HPO_sf"/>
</dbReference>
<dbReference type="Pfam" id="PF01569">
    <property type="entry name" value="PAP2"/>
    <property type="match status" value="1"/>
</dbReference>
<feature type="transmembrane region" description="Helical" evidence="1">
    <location>
        <begin position="197"/>
        <end position="218"/>
    </location>
</feature>
<proteinExistence type="predicted"/>
<comment type="caution">
    <text evidence="3">The sequence shown here is derived from an EMBL/GenBank/DDBJ whole genome shotgun (WGS) entry which is preliminary data.</text>
</comment>
<feature type="transmembrane region" description="Helical" evidence="1">
    <location>
        <begin position="143"/>
        <end position="161"/>
    </location>
</feature>
<dbReference type="Gene3D" id="1.20.144.10">
    <property type="entry name" value="Phosphatidic acid phosphatase type 2/haloperoxidase"/>
    <property type="match status" value="1"/>
</dbReference>
<dbReference type="SMART" id="SM00014">
    <property type="entry name" value="acidPPc"/>
    <property type="match status" value="1"/>
</dbReference>
<evidence type="ECO:0000256" key="1">
    <source>
        <dbReference type="SAM" id="Phobius"/>
    </source>
</evidence>
<dbReference type="PANTHER" id="PTHR14969">
    <property type="entry name" value="SPHINGOSINE-1-PHOSPHATE PHOSPHOHYDROLASE"/>
    <property type="match status" value="1"/>
</dbReference>